<dbReference type="EMBL" id="JAGQLI010000224">
    <property type="protein sequence ID" value="MCA9379532.1"/>
    <property type="molecule type" value="Genomic_DNA"/>
</dbReference>
<evidence type="ECO:0000313" key="2">
    <source>
        <dbReference type="Proteomes" id="UP000760819"/>
    </source>
</evidence>
<reference evidence="1" key="1">
    <citation type="submission" date="2020-04" db="EMBL/GenBank/DDBJ databases">
        <authorList>
            <person name="Zhang T."/>
        </authorList>
    </citation>
    <scope>NUCLEOTIDE SEQUENCE</scope>
    <source>
        <strain evidence="1">HKST-UBA12</strain>
    </source>
</reference>
<reference evidence="1" key="2">
    <citation type="journal article" date="2021" name="Microbiome">
        <title>Successional dynamics and alternative stable states in a saline activated sludge microbial community over 9 years.</title>
        <authorList>
            <person name="Wang Y."/>
            <person name="Ye J."/>
            <person name="Ju F."/>
            <person name="Liu L."/>
            <person name="Boyd J.A."/>
            <person name="Deng Y."/>
            <person name="Parks D.H."/>
            <person name="Jiang X."/>
            <person name="Yin X."/>
            <person name="Woodcroft B.J."/>
            <person name="Tyson G.W."/>
            <person name="Hugenholtz P."/>
            <person name="Polz M.F."/>
            <person name="Zhang T."/>
        </authorList>
    </citation>
    <scope>NUCLEOTIDE SEQUENCE</scope>
    <source>
        <strain evidence="1">HKST-UBA12</strain>
    </source>
</reference>
<name>A0A955KZ49_9BACT</name>
<proteinExistence type="predicted"/>
<accession>A0A955KZ49</accession>
<gene>
    <name evidence="1" type="ORF">KC640_03820</name>
</gene>
<comment type="caution">
    <text evidence="1">The sequence shown here is derived from an EMBL/GenBank/DDBJ whole genome shotgun (WGS) entry which is preliminary data.</text>
</comment>
<evidence type="ECO:0000313" key="1">
    <source>
        <dbReference type="EMBL" id="MCA9379532.1"/>
    </source>
</evidence>
<organism evidence="1 2">
    <name type="scientific">Candidatus Dojkabacteria bacterium</name>
    <dbReference type="NCBI Taxonomy" id="2099670"/>
    <lineage>
        <taxon>Bacteria</taxon>
        <taxon>Candidatus Dojkabacteria</taxon>
    </lineage>
</organism>
<protein>
    <submittedName>
        <fullName evidence="1">Uncharacterized protein</fullName>
    </submittedName>
</protein>
<feature type="non-terminal residue" evidence="1">
    <location>
        <position position="1"/>
    </location>
</feature>
<dbReference type="Proteomes" id="UP000760819">
    <property type="component" value="Unassembled WGS sequence"/>
</dbReference>
<dbReference type="AlphaFoldDB" id="A0A955KZ49"/>
<sequence length="99" mass="11278">MKIDKRVPHRILIYNPRGVLPAGYLRSFGHINFRLAQEHLGSSAVVWDDKFGIYWAAGMGEGAEVATFLESEKAATNLMAKFDKQWYAARPFERYKVAT</sequence>